<organism evidence="1">
    <name type="scientific">mine drainage metagenome</name>
    <dbReference type="NCBI Taxonomy" id="410659"/>
    <lineage>
        <taxon>unclassified sequences</taxon>
        <taxon>metagenomes</taxon>
        <taxon>ecological metagenomes</taxon>
    </lineage>
</organism>
<name>A0A1J5R0G9_9ZZZZ</name>
<dbReference type="AlphaFoldDB" id="A0A1J5R0G9"/>
<reference evidence="1" key="1">
    <citation type="submission" date="2016-10" db="EMBL/GenBank/DDBJ databases">
        <title>Sequence of Gallionella enrichment culture.</title>
        <authorList>
            <person name="Poehlein A."/>
            <person name="Muehling M."/>
            <person name="Daniel R."/>
        </authorList>
    </citation>
    <scope>NUCLEOTIDE SEQUENCE</scope>
</reference>
<proteinExistence type="predicted"/>
<accession>A0A1J5R0G9</accession>
<protein>
    <submittedName>
        <fullName evidence="1">Uncharacterized protein</fullName>
    </submittedName>
</protein>
<evidence type="ECO:0000313" key="1">
    <source>
        <dbReference type="EMBL" id="OIQ81661.1"/>
    </source>
</evidence>
<dbReference type="EMBL" id="MLJW01000896">
    <property type="protein sequence ID" value="OIQ81661.1"/>
    <property type="molecule type" value="Genomic_DNA"/>
</dbReference>
<sequence length="79" mass="9162">MTDETESLMLDILRAVRGDIARIERKVDEHTVRLGRIEVALAGLHRDVAHHDEGWAEQSVRLDRLCASFERLERRLELS</sequence>
<comment type="caution">
    <text evidence="1">The sequence shown here is derived from an EMBL/GenBank/DDBJ whole genome shotgun (WGS) entry which is preliminary data.</text>
</comment>
<gene>
    <name evidence="1" type="ORF">GALL_365660</name>
</gene>